<keyword evidence="1" id="KW-0687">Ribonucleoprotein</keyword>
<name>A0A8J5QDL3_9ASCO</name>
<dbReference type="EMBL" id="JAGSYN010000274">
    <property type="protein sequence ID" value="KAG7660748.1"/>
    <property type="molecule type" value="Genomic_DNA"/>
</dbReference>
<gene>
    <name evidence="2" type="ORF">J8A68_005710</name>
</gene>
<protein>
    <recommendedName>
        <fullName evidence="1">Ribosomal protein</fullName>
    </recommendedName>
</protein>
<dbReference type="GeneID" id="73472510"/>
<evidence type="ECO:0000313" key="2">
    <source>
        <dbReference type="EMBL" id="KAG7660748.1"/>
    </source>
</evidence>
<reference evidence="2 3" key="1">
    <citation type="journal article" date="2021" name="DNA Res.">
        <title>Genome analysis of Candida subhashii reveals its hybrid nature and dual mitochondrial genome conformations.</title>
        <authorList>
            <person name="Mixao V."/>
            <person name="Hegedusova E."/>
            <person name="Saus E."/>
            <person name="Pryszcz L.P."/>
            <person name="Cillingova A."/>
            <person name="Nosek J."/>
            <person name="Gabaldon T."/>
        </authorList>
    </citation>
    <scope>NUCLEOTIDE SEQUENCE [LARGE SCALE GENOMIC DNA]</scope>
    <source>
        <strain evidence="2 3">CBS 10753</strain>
    </source>
</reference>
<comment type="caution">
    <text evidence="2">The sequence shown here is derived from an EMBL/GenBank/DDBJ whole genome shotgun (WGS) entry which is preliminary data.</text>
</comment>
<dbReference type="InterPro" id="IPR000473">
    <property type="entry name" value="Ribosomal_bL36"/>
</dbReference>
<evidence type="ECO:0000256" key="1">
    <source>
        <dbReference type="RuleBase" id="RU000570"/>
    </source>
</evidence>
<dbReference type="Pfam" id="PF00444">
    <property type="entry name" value="Ribosomal_L36"/>
    <property type="match status" value="1"/>
</dbReference>
<dbReference type="PANTHER" id="PTHR46909">
    <property type="entry name" value="39S RIBOSOMAL PROTEIN L36, MITOCHONDRIAL"/>
    <property type="match status" value="1"/>
</dbReference>
<evidence type="ECO:0000313" key="3">
    <source>
        <dbReference type="Proteomes" id="UP000694255"/>
    </source>
</evidence>
<dbReference type="Proteomes" id="UP000694255">
    <property type="component" value="Unassembled WGS sequence"/>
</dbReference>
<dbReference type="HAMAP" id="MF_00251">
    <property type="entry name" value="Ribosomal_bL36"/>
    <property type="match status" value="1"/>
</dbReference>
<dbReference type="GO" id="GO:0006412">
    <property type="term" value="P:translation"/>
    <property type="evidence" value="ECO:0007669"/>
    <property type="project" value="InterPro"/>
</dbReference>
<keyword evidence="3" id="KW-1185">Reference proteome</keyword>
<dbReference type="InterPro" id="IPR052143">
    <property type="entry name" value="Mitoribosomal_bL36m"/>
</dbReference>
<proteinExistence type="inferred from homology"/>
<sequence>MFGLLKRQFIVPNVNRSIFNATPRIINPYNTAASLFAPLRQFKVRTSVKKLCKDCYVVKRSGRVYVLCKSNGKHKQRQG</sequence>
<dbReference type="PROSITE" id="PS00828">
    <property type="entry name" value="RIBOSOMAL_L36"/>
    <property type="match status" value="1"/>
</dbReference>
<dbReference type="AlphaFoldDB" id="A0A8J5QDL3"/>
<dbReference type="RefSeq" id="XP_049260981.1">
    <property type="nucleotide sequence ID" value="XM_049409805.1"/>
</dbReference>
<dbReference type="NCBIfam" id="TIGR01022">
    <property type="entry name" value="rpmJ_bact"/>
    <property type="match status" value="1"/>
</dbReference>
<dbReference type="GO" id="GO:0003735">
    <property type="term" value="F:structural constituent of ribosome"/>
    <property type="evidence" value="ECO:0007669"/>
    <property type="project" value="InterPro"/>
</dbReference>
<dbReference type="PANTHER" id="PTHR46909:SF1">
    <property type="entry name" value="LARGE RIBOSOMAL SUBUNIT PROTEIN BL36M"/>
    <property type="match status" value="1"/>
</dbReference>
<organism evidence="2 3">
    <name type="scientific">[Candida] subhashii</name>
    <dbReference type="NCBI Taxonomy" id="561895"/>
    <lineage>
        <taxon>Eukaryota</taxon>
        <taxon>Fungi</taxon>
        <taxon>Dikarya</taxon>
        <taxon>Ascomycota</taxon>
        <taxon>Saccharomycotina</taxon>
        <taxon>Pichiomycetes</taxon>
        <taxon>Debaryomycetaceae</taxon>
        <taxon>Spathaspora</taxon>
    </lineage>
</organism>
<comment type="similarity">
    <text evidence="1">Belongs to the bacterial ribosomal protein bL36 family.</text>
</comment>
<accession>A0A8J5QDL3</accession>
<dbReference type="OrthoDB" id="10265903at2759"/>
<dbReference type="GO" id="GO:0005762">
    <property type="term" value="C:mitochondrial large ribosomal subunit"/>
    <property type="evidence" value="ECO:0007669"/>
    <property type="project" value="TreeGrafter"/>
</dbReference>
<keyword evidence="1" id="KW-0689">Ribosomal protein</keyword>